<dbReference type="Proteomes" id="UP000075430">
    <property type="component" value="Unassembled WGS sequence"/>
</dbReference>
<dbReference type="EMBL" id="LSBA01000004">
    <property type="protein sequence ID" value="KXZ22765.1"/>
    <property type="molecule type" value="Genomic_DNA"/>
</dbReference>
<dbReference type="InterPro" id="IPR025435">
    <property type="entry name" value="YfhD-like"/>
</dbReference>
<feature type="compositionally biased region" description="Basic and acidic residues" evidence="1">
    <location>
        <begin position="42"/>
        <end position="63"/>
    </location>
</feature>
<dbReference type="GeneID" id="93079989"/>
<keyword evidence="3" id="KW-1185">Reference proteome</keyword>
<sequence>MGRNHTHKNRDKNKQKLPQVPDALKRETDGTYEEYSSELADSADREAQARMKAADNRAKSKTR</sequence>
<feature type="compositionally biased region" description="Basic residues" evidence="1">
    <location>
        <begin position="1"/>
        <end position="15"/>
    </location>
</feature>
<dbReference type="AlphaFoldDB" id="A0A150FDY3"/>
<comment type="caution">
    <text evidence="2">The sequence shown here is derived from an EMBL/GenBank/DDBJ whole genome shotgun (WGS) entry which is preliminary data.</text>
</comment>
<name>A0A150FDY3_9BACI</name>
<evidence type="ECO:0000256" key="1">
    <source>
        <dbReference type="SAM" id="MobiDB-lite"/>
    </source>
</evidence>
<accession>A0A150FDY3</accession>
<evidence type="ECO:0000313" key="2">
    <source>
        <dbReference type="EMBL" id="KXZ22765.1"/>
    </source>
</evidence>
<protein>
    <recommendedName>
        <fullName evidence="4">YfhD family protein</fullName>
    </recommendedName>
</protein>
<dbReference type="OrthoDB" id="2973490at2"/>
<proteinExistence type="predicted"/>
<dbReference type="STRING" id="1793963.AXI58_08355"/>
<organism evidence="2 3">
    <name type="scientific">Bacillus nakamurai</name>
    <dbReference type="NCBI Taxonomy" id="1793963"/>
    <lineage>
        <taxon>Bacteria</taxon>
        <taxon>Bacillati</taxon>
        <taxon>Bacillota</taxon>
        <taxon>Bacilli</taxon>
        <taxon>Bacillales</taxon>
        <taxon>Bacillaceae</taxon>
        <taxon>Bacillus</taxon>
    </lineage>
</organism>
<dbReference type="RefSeq" id="WP_003155508.1">
    <property type="nucleotide sequence ID" value="NZ_JAJJBV010000012.1"/>
</dbReference>
<feature type="region of interest" description="Disordered" evidence="1">
    <location>
        <begin position="1"/>
        <end position="63"/>
    </location>
</feature>
<gene>
    <name evidence="2" type="ORF">AXI58_08355</name>
</gene>
<evidence type="ECO:0000313" key="3">
    <source>
        <dbReference type="Proteomes" id="UP000075430"/>
    </source>
</evidence>
<dbReference type="Pfam" id="PF14151">
    <property type="entry name" value="YfhD"/>
    <property type="match status" value="1"/>
</dbReference>
<evidence type="ECO:0008006" key="4">
    <source>
        <dbReference type="Google" id="ProtNLM"/>
    </source>
</evidence>
<reference evidence="3" key="1">
    <citation type="submission" date="2016-02" db="EMBL/GenBank/DDBJ databases">
        <authorList>
            <person name="Dunlap C."/>
        </authorList>
    </citation>
    <scope>NUCLEOTIDE SEQUENCE [LARGE SCALE GENOMIC DNA]</scope>
    <source>
        <strain evidence="3">NRRL B-41092</strain>
    </source>
</reference>